<dbReference type="NCBIfam" id="NF033523">
    <property type="entry name" value="lasso_peptidase"/>
    <property type="match status" value="1"/>
</dbReference>
<feature type="domain" description="Peptidase S9 prolyl oligopeptidase catalytic" evidence="2">
    <location>
        <begin position="475"/>
        <end position="637"/>
    </location>
</feature>
<evidence type="ECO:0000313" key="4">
    <source>
        <dbReference type="Proteomes" id="UP000249393"/>
    </source>
</evidence>
<accession>A0A2W5WNB3</accession>
<gene>
    <name evidence="3" type="ORF">DI526_06940</name>
</gene>
<sequence length="662" mass="72531">MVIAALAAAALATAPPAVSAGPQDLSALVSMQDISSLSVGPDGHSLVFRVDAASLATNRRHLNWWTLDIDRPGPARRLTDGGDAIWGGYGTMDDEPAQWLADGRWIYYRALFGGAVQVWRSNLRGKARQVTHDAADVERFALDPDGRGLHYEVRATRAAIDAEEQRQAESGVRIDPSVDWGQNLFGAALINGRWRAQRLTGTWFSRTGVLGMTAVRGRGVAIDGRGPVQDRTPLGQAPKPSDRRLVIRSRQGDEAFVASEAGRDVVNLVDATGRLQSCPPTTCPGRPIALAWRPGRRELVITLRDPALNTRLLVWDVQSGTARSIGPTEGLLSGGARPSCAITARWAVCVRSNLRTAPRLSRIDLETGALVDLYSPNRSLDLPAELATEQMTWRSPLGDVLTGQLLRPAREGLGRLALFITYYNCPGYPRGGTGDEWPLAAMAAAGMAVVCANQIARPGKPLEQDAFDDSARALAGIRALIDQLDQRGLVDRGRVGMGGLSFGSEQALWIATHSDLIAALSISSGQLEPTYYWMNSGPGRTTPATLKRTWKLGRPEETPEAWRRMSPALNTDQLKAPLLLQLPEQEFRFIPELIARTASAGTPVELYAFPGEPHIKIQPRHRRAIYERNLDWFRFWLLGQEDPDPKKNEQYARWRSLQSARP</sequence>
<dbReference type="SUPFAM" id="SSF53474">
    <property type="entry name" value="alpha/beta-Hydrolases"/>
    <property type="match status" value="1"/>
</dbReference>
<dbReference type="GO" id="GO:0006508">
    <property type="term" value="P:proteolysis"/>
    <property type="evidence" value="ECO:0007669"/>
    <property type="project" value="InterPro"/>
</dbReference>
<feature type="signal peptide" evidence="1">
    <location>
        <begin position="1"/>
        <end position="20"/>
    </location>
</feature>
<reference evidence="3 4" key="1">
    <citation type="submission" date="2017-08" db="EMBL/GenBank/DDBJ databases">
        <title>Infants hospitalized years apart are colonized by the same room-sourced microbial strains.</title>
        <authorList>
            <person name="Brooks B."/>
            <person name="Olm M.R."/>
            <person name="Firek B.A."/>
            <person name="Baker R."/>
            <person name="Thomas B.C."/>
            <person name="Morowitz M.J."/>
            <person name="Banfield J.F."/>
        </authorList>
    </citation>
    <scope>NUCLEOTIDE SEQUENCE [LARGE SCALE GENOMIC DNA]</scope>
    <source>
        <strain evidence="3">S2_003_000_R2_4</strain>
    </source>
</reference>
<organism evidence="3 4">
    <name type="scientific">Caulobacter segnis</name>
    <dbReference type="NCBI Taxonomy" id="88688"/>
    <lineage>
        <taxon>Bacteria</taxon>
        <taxon>Pseudomonadati</taxon>
        <taxon>Pseudomonadota</taxon>
        <taxon>Alphaproteobacteria</taxon>
        <taxon>Caulobacterales</taxon>
        <taxon>Caulobacteraceae</taxon>
        <taxon>Caulobacter</taxon>
    </lineage>
</organism>
<dbReference type="SUPFAM" id="SSF82171">
    <property type="entry name" value="DPP6 N-terminal domain-like"/>
    <property type="match status" value="1"/>
</dbReference>
<dbReference type="AlphaFoldDB" id="A0A2W5WNB3"/>
<dbReference type="Pfam" id="PF00326">
    <property type="entry name" value="Peptidase_S9"/>
    <property type="match status" value="1"/>
</dbReference>
<evidence type="ECO:0000256" key="1">
    <source>
        <dbReference type="SAM" id="SignalP"/>
    </source>
</evidence>
<dbReference type="GO" id="GO:0008236">
    <property type="term" value="F:serine-type peptidase activity"/>
    <property type="evidence" value="ECO:0007669"/>
    <property type="project" value="InterPro"/>
</dbReference>
<dbReference type="Gene3D" id="2.120.10.30">
    <property type="entry name" value="TolB, C-terminal domain"/>
    <property type="match status" value="1"/>
</dbReference>
<dbReference type="InterPro" id="IPR011042">
    <property type="entry name" value="6-blade_b-propeller_TolB-like"/>
</dbReference>
<proteinExistence type="predicted"/>
<dbReference type="InterPro" id="IPR001375">
    <property type="entry name" value="Peptidase_S9_cat"/>
</dbReference>
<evidence type="ECO:0000313" key="3">
    <source>
        <dbReference type="EMBL" id="PZR35488.1"/>
    </source>
</evidence>
<dbReference type="InterPro" id="IPR029058">
    <property type="entry name" value="AB_hydrolase_fold"/>
</dbReference>
<keyword evidence="1" id="KW-0732">Signal</keyword>
<feature type="chain" id="PRO_5015954236" evidence="1">
    <location>
        <begin position="21"/>
        <end position="662"/>
    </location>
</feature>
<dbReference type="Proteomes" id="UP000249393">
    <property type="component" value="Unassembled WGS sequence"/>
</dbReference>
<protein>
    <submittedName>
        <fullName evidence="3">Atxe2 family lasso peptide isopeptidase</fullName>
    </submittedName>
</protein>
<name>A0A2W5WNB3_9CAUL</name>
<dbReference type="InterPro" id="IPR053536">
    <property type="entry name" value="Lasso_peptide_isopeptidase"/>
</dbReference>
<dbReference type="EMBL" id="QFQZ01000015">
    <property type="protein sequence ID" value="PZR35488.1"/>
    <property type="molecule type" value="Genomic_DNA"/>
</dbReference>
<comment type="caution">
    <text evidence="3">The sequence shown here is derived from an EMBL/GenBank/DDBJ whole genome shotgun (WGS) entry which is preliminary data.</text>
</comment>
<dbReference type="RefSeq" id="WP_304275890.1">
    <property type="nucleotide sequence ID" value="NZ_QFQZ01000015.1"/>
</dbReference>
<dbReference type="Gene3D" id="3.40.50.1820">
    <property type="entry name" value="alpha/beta hydrolase"/>
    <property type="match status" value="1"/>
</dbReference>
<evidence type="ECO:0000259" key="2">
    <source>
        <dbReference type="Pfam" id="PF00326"/>
    </source>
</evidence>